<sequence length="138" mass="15856">MKENDDKYLDNFTKKVIKKAVLESPSIHFTSEIMSQVKAFNNSKVTVYKPLISKKAWILIAIGFISICVYYLILGTEIEKSGWLSTLDFSVLSNNKVSNTLSSFTMSKTLMYAVTFFGIMFCIQIPFLKNYFDKQLEM</sequence>
<gene>
    <name evidence="2" type="ORF">L3X37_01425</name>
</gene>
<feature type="transmembrane region" description="Helical" evidence="1">
    <location>
        <begin position="56"/>
        <end position="74"/>
    </location>
</feature>
<protein>
    <submittedName>
        <fullName evidence="2">Uncharacterized protein</fullName>
    </submittedName>
</protein>
<keyword evidence="1" id="KW-0812">Transmembrane</keyword>
<organism evidence="2 3">
    <name type="scientific">Wocania arenilitoris</name>
    <dbReference type="NCBI Taxonomy" id="2044858"/>
    <lineage>
        <taxon>Bacteria</taxon>
        <taxon>Pseudomonadati</taxon>
        <taxon>Bacteroidota</taxon>
        <taxon>Flavobacteriia</taxon>
        <taxon>Flavobacteriales</taxon>
        <taxon>Flavobacteriaceae</taxon>
        <taxon>Wocania</taxon>
    </lineage>
</organism>
<dbReference type="RefSeq" id="WP_237238380.1">
    <property type="nucleotide sequence ID" value="NZ_JAKKDU010000001.1"/>
</dbReference>
<keyword evidence="1" id="KW-0472">Membrane</keyword>
<evidence type="ECO:0000313" key="3">
    <source>
        <dbReference type="Proteomes" id="UP001199795"/>
    </source>
</evidence>
<feature type="transmembrane region" description="Helical" evidence="1">
    <location>
        <begin position="110"/>
        <end position="128"/>
    </location>
</feature>
<comment type="caution">
    <text evidence="2">The sequence shown here is derived from an EMBL/GenBank/DDBJ whole genome shotgun (WGS) entry which is preliminary data.</text>
</comment>
<evidence type="ECO:0000313" key="2">
    <source>
        <dbReference type="EMBL" id="MCF7567024.1"/>
    </source>
</evidence>
<keyword evidence="3" id="KW-1185">Reference proteome</keyword>
<dbReference type="Proteomes" id="UP001199795">
    <property type="component" value="Unassembled WGS sequence"/>
</dbReference>
<name>A0AAE3JKC5_9FLAO</name>
<dbReference type="AlphaFoldDB" id="A0AAE3JKC5"/>
<accession>A0AAE3JKC5</accession>
<evidence type="ECO:0000256" key="1">
    <source>
        <dbReference type="SAM" id="Phobius"/>
    </source>
</evidence>
<dbReference type="EMBL" id="JAKKDU010000001">
    <property type="protein sequence ID" value="MCF7567024.1"/>
    <property type="molecule type" value="Genomic_DNA"/>
</dbReference>
<proteinExistence type="predicted"/>
<reference evidence="2" key="1">
    <citation type="submission" date="2022-01" db="EMBL/GenBank/DDBJ databases">
        <title>Draft genome sequence of Sabulilitoribacter arenilitoris KCTC 52401.</title>
        <authorList>
            <person name="Oh J.-S."/>
        </authorList>
    </citation>
    <scope>NUCLEOTIDE SEQUENCE</scope>
    <source>
        <strain evidence="2">HMF6543</strain>
    </source>
</reference>
<keyword evidence="1" id="KW-1133">Transmembrane helix</keyword>